<keyword evidence="1" id="KW-0328">Glycosyltransferase</keyword>
<dbReference type="Pfam" id="PF17167">
    <property type="entry name" value="Glyco_hydro_94"/>
    <property type="match status" value="1"/>
</dbReference>
<dbReference type="SUPFAM" id="SSF48208">
    <property type="entry name" value="Six-hairpin glycosidases"/>
    <property type="match status" value="1"/>
</dbReference>
<dbReference type="PANTHER" id="PTHR37469">
    <property type="entry name" value="CELLOBIONIC ACID PHOSPHORYLASE-RELATED"/>
    <property type="match status" value="1"/>
</dbReference>
<dbReference type="InterPro" id="IPR037825">
    <property type="entry name" value="GH94N_CBP"/>
</dbReference>
<dbReference type="InterPro" id="IPR052047">
    <property type="entry name" value="GH94_Enzymes"/>
</dbReference>
<dbReference type="Gene3D" id="1.20.890.20">
    <property type="entry name" value="mpn423 like domain"/>
    <property type="match status" value="1"/>
</dbReference>
<reference evidence="6" key="1">
    <citation type="submission" date="2015-05" db="EMBL/GenBank/DDBJ databases">
        <authorList>
            <consortium name="Pathogen Informatics"/>
        </authorList>
    </citation>
    <scope>NUCLEOTIDE SEQUENCE [LARGE SCALE GENOMIC DNA]</scope>
    <source>
        <strain evidence="6">T1-815</strain>
    </source>
</reference>
<dbReference type="Proteomes" id="UP000049472">
    <property type="component" value="Unassembled WGS sequence"/>
</dbReference>
<gene>
    <name evidence="5" type="ORF">T1815_08761</name>
</gene>
<dbReference type="InterPro" id="IPR012341">
    <property type="entry name" value="6hp_glycosidase-like_sf"/>
</dbReference>
<dbReference type="CDD" id="cd11754">
    <property type="entry name" value="GH94N_CBP_like"/>
    <property type="match status" value="1"/>
</dbReference>
<feature type="domain" description="Glycosyl hydrolase 94 catalytic" evidence="4">
    <location>
        <begin position="312"/>
        <end position="556"/>
    </location>
</feature>
<accession>A0A0M6WEC8</accession>
<feature type="domain" description="Glycosyl hydrolase 94 supersandwich" evidence="3">
    <location>
        <begin position="11"/>
        <end position="269"/>
    </location>
</feature>
<evidence type="ECO:0000259" key="3">
    <source>
        <dbReference type="Pfam" id="PF06165"/>
    </source>
</evidence>
<keyword evidence="2" id="KW-0808">Transferase</keyword>
<dbReference type="InterPro" id="IPR008928">
    <property type="entry name" value="6-hairpin_glycosidase_sf"/>
</dbReference>
<dbReference type="Gene3D" id="2.70.98.40">
    <property type="entry name" value="Glycoside hydrolase, family 65, N-terminal domain"/>
    <property type="match status" value="1"/>
</dbReference>
<dbReference type="Pfam" id="PF06165">
    <property type="entry name" value="GH94_b-supersand"/>
    <property type="match status" value="1"/>
</dbReference>
<dbReference type="InterPro" id="IPR010383">
    <property type="entry name" value="Glyco_hydrolase_94_b-supersand"/>
</dbReference>
<evidence type="ECO:0000313" key="6">
    <source>
        <dbReference type="Proteomes" id="UP000049472"/>
    </source>
</evidence>
<dbReference type="InterPro" id="IPR011013">
    <property type="entry name" value="Gal_mutarotase_sf_dom"/>
</dbReference>
<dbReference type="GO" id="GO:0016757">
    <property type="term" value="F:glycosyltransferase activity"/>
    <property type="evidence" value="ECO:0007669"/>
    <property type="project" value="UniProtKB-KW"/>
</dbReference>
<sequence length="567" mass="64026">MKFGHFDDQNKEYVITSPRTPLPWINYLGCENFFSLVSNTCGGYSFYKDAKLLRLTRYRYNNVPYDSNGHYYYIKDGDTIWNPGWMPSKTELDSYECRHGMGYSVFTGVKNGLMAQLTDFVPMGSTCEINKLTLKNTSDKKKDFSVFSYVEFCLWNAMDDMTNFQRNFSTGEVEIHVGGSQLFHKTEYRERRNHYAVYAVNASVDGFDTDRDSFLGAYGENSAPSVVVNDQSKNSVASGWAPVGSHHLKVALEPGEEKTYIFVLGYVENPVNEKWVGRAEDGIINRAPADALLARFDTTEKADAALAELKAYWDKLLGHFSISSSEEKLDRMVNVWHQYQCMVTFNMSRSASYFESGIGRGMGFRDSCQDLLGFVHLIPDRARERILDIAATQFEDGSAYHQYQPLTKKGNADIGSGFNDDPLWLIAAAAAYIKETGDYSILDESTPYDSDPSKATDFMEHLRRSFNYTINHLGPHGLPQIGRADWNDCLNLNCFSEEPGESFQTFGPSEGPNAESVFIAGMFVKYGKDYVKICRHKGLCDEADTAQKAIEQMEKTHLTLVKQRTAG</sequence>
<evidence type="ECO:0000313" key="5">
    <source>
        <dbReference type="EMBL" id="CRL34583.1"/>
    </source>
</evidence>
<name>A0A0M6WEC8_9FIRM</name>
<dbReference type="InterPro" id="IPR037018">
    <property type="entry name" value="GH65_N"/>
</dbReference>
<dbReference type="SUPFAM" id="SSF74650">
    <property type="entry name" value="Galactose mutarotase-like"/>
    <property type="match status" value="1"/>
</dbReference>
<dbReference type="AlphaFoldDB" id="A0A0M6WEC8"/>
<dbReference type="GO" id="GO:0005975">
    <property type="term" value="P:carbohydrate metabolic process"/>
    <property type="evidence" value="ECO:0007669"/>
    <property type="project" value="InterPro"/>
</dbReference>
<protein>
    <submittedName>
        <fullName evidence="5">Uncharacterized protein</fullName>
    </submittedName>
</protein>
<evidence type="ECO:0000256" key="2">
    <source>
        <dbReference type="ARBA" id="ARBA00022679"/>
    </source>
</evidence>
<dbReference type="SMART" id="SM01068">
    <property type="entry name" value="CBM_X"/>
    <property type="match status" value="1"/>
</dbReference>
<keyword evidence="6" id="KW-1185">Reference proteome</keyword>
<dbReference type="Gene3D" id="1.50.10.10">
    <property type="match status" value="1"/>
</dbReference>
<dbReference type="GO" id="GO:0030246">
    <property type="term" value="F:carbohydrate binding"/>
    <property type="evidence" value="ECO:0007669"/>
    <property type="project" value="InterPro"/>
</dbReference>
<dbReference type="EMBL" id="CVRQ01000011">
    <property type="protein sequence ID" value="CRL34583.1"/>
    <property type="molecule type" value="Genomic_DNA"/>
</dbReference>
<organism evidence="5 6">
    <name type="scientific">Agathobacter rectalis</name>
    <dbReference type="NCBI Taxonomy" id="39491"/>
    <lineage>
        <taxon>Bacteria</taxon>
        <taxon>Bacillati</taxon>
        <taxon>Bacillota</taxon>
        <taxon>Clostridia</taxon>
        <taxon>Lachnospirales</taxon>
        <taxon>Lachnospiraceae</taxon>
        <taxon>Agathobacter</taxon>
    </lineage>
</organism>
<dbReference type="PANTHER" id="PTHR37469:SF2">
    <property type="entry name" value="CELLOBIONIC ACID PHOSPHORYLASE"/>
    <property type="match status" value="1"/>
</dbReference>
<evidence type="ECO:0000259" key="4">
    <source>
        <dbReference type="Pfam" id="PF17167"/>
    </source>
</evidence>
<dbReference type="InterPro" id="IPR033432">
    <property type="entry name" value="GH94_catalytic"/>
</dbReference>
<evidence type="ECO:0000256" key="1">
    <source>
        <dbReference type="ARBA" id="ARBA00022676"/>
    </source>
</evidence>
<proteinExistence type="predicted"/>